<comment type="caution">
    <text evidence="8">The sequence shown here is derived from an EMBL/GenBank/DDBJ whole genome shotgun (WGS) entry which is preliminary data.</text>
</comment>
<dbReference type="Pfam" id="PF00196">
    <property type="entry name" value="GerE"/>
    <property type="match status" value="1"/>
</dbReference>
<gene>
    <name evidence="8" type="ORF">QJ522_07645</name>
</gene>
<dbReference type="PROSITE" id="PS00622">
    <property type="entry name" value="HTH_LUXR_1"/>
    <property type="match status" value="1"/>
</dbReference>
<dbReference type="Gene3D" id="3.40.50.2300">
    <property type="match status" value="1"/>
</dbReference>
<dbReference type="SUPFAM" id="SSF52172">
    <property type="entry name" value="CheY-like"/>
    <property type="match status" value="1"/>
</dbReference>
<dbReference type="SMART" id="SM00448">
    <property type="entry name" value="REC"/>
    <property type="match status" value="1"/>
</dbReference>
<dbReference type="GO" id="GO:0003677">
    <property type="term" value="F:DNA binding"/>
    <property type="evidence" value="ECO:0007669"/>
    <property type="project" value="UniProtKB-KW"/>
</dbReference>
<dbReference type="InterPro" id="IPR058245">
    <property type="entry name" value="NreC/VraR/RcsB-like_REC"/>
</dbReference>
<dbReference type="SMART" id="SM00421">
    <property type="entry name" value="HTH_LUXR"/>
    <property type="match status" value="1"/>
</dbReference>
<dbReference type="GO" id="GO:0000160">
    <property type="term" value="P:phosphorelay signal transduction system"/>
    <property type="evidence" value="ECO:0007669"/>
    <property type="project" value="InterPro"/>
</dbReference>
<accession>A0AAW6TYF9</accession>
<dbReference type="InterPro" id="IPR011006">
    <property type="entry name" value="CheY-like_superfamily"/>
</dbReference>
<evidence type="ECO:0000256" key="4">
    <source>
        <dbReference type="ARBA" id="ARBA00023163"/>
    </source>
</evidence>
<evidence type="ECO:0000256" key="5">
    <source>
        <dbReference type="PROSITE-ProRule" id="PRU00169"/>
    </source>
</evidence>
<dbReference type="CDD" id="cd06170">
    <property type="entry name" value="LuxR_C_like"/>
    <property type="match status" value="1"/>
</dbReference>
<evidence type="ECO:0000313" key="8">
    <source>
        <dbReference type="EMBL" id="MDI6448916.1"/>
    </source>
</evidence>
<dbReference type="PROSITE" id="PS50110">
    <property type="entry name" value="RESPONSE_REGULATORY"/>
    <property type="match status" value="1"/>
</dbReference>
<dbReference type="Proteomes" id="UP001431776">
    <property type="component" value="Unassembled WGS sequence"/>
</dbReference>
<name>A0AAW6TYF9_9BACT</name>
<dbReference type="GO" id="GO:0006355">
    <property type="term" value="P:regulation of DNA-templated transcription"/>
    <property type="evidence" value="ECO:0007669"/>
    <property type="project" value="InterPro"/>
</dbReference>
<feature type="domain" description="HTH luxR-type" evidence="6">
    <location>
        <begin position="149"/>
        <end position="214"/>
    </location>
</feature>
<dbReference type="PROSITE" id="PS50043">
    <property type="entry name" value="HTH_LUXR_2"/>
    <property type="match status" value="1"/>
</dbReference>
<protein>
    <submittedName>
        <fullName evidence="8">Response regulator transcription factor</fullName>
    </submittedName>
</protein>
<dbReference type="PANTHER" id="PTHR43214:SF41">
    <property type="entry name" value="NITRATE_NITRITE RESPONSE REGULATOR PROTEIN NARP"/>
    <property type="match status" value="1"/>
</dbReference>
<proteinExistence type="predicted"/>
<dbReference type="AlphaFoldDB" id="A0AAW6TYF9"/>
<dbReference type="PANTHER" id="PTHR43214">
    <property type="entry name" value="TWO-COMPONENT RESPONSE REGULATOR"/>
    <property type="match status" value="1"/>
</dbReference>
<evidence type="ECO:0000256" key="2">
    <source>
        <dbReference type="ARBA" id="ARBA00023015"/>
    </source>
</evidence>
<organism evidence="8 9">
    <name type="scientific">Anaerobaca lacustris</name>
    <dbReference type="NCBI Taxonomy" id="3044600"/>
    <lineage>
        <taxon>Bacteria</taxon>
        <taxon>Pseudomonadati</taxon>
        <taxon>Planctomycetota</taxon>
        <taxon>Phycisphaerae</taxon>
        <taxon>Sedimentisphaerales</taxon>
        <taxon>Anaerobacaceae</taxon>
        <taxon>Anaerobaca</taxon>
    </lineage>
</organism>
<reference evidence="8" key="1">
    <citation type="submission" date="2023-05" db="EMBL/GenBank/DDBJ databases">
        <title>Anaerotaeda fermentans gen. nov., sp. nov., a novel anaerobic planctomycete of the new family within the order Sedimentisphaerales isolated from Taman Peninsula, Russia.</title>
        <authorList>
            <person name="Khomyakova M.A."/>
            <person name="Merkel A.Y."/>
            <person name="Slobodkin A.I."/>
        </authorList>
    </citation>
    <scope>NUCLEOTIDE SEQUENCE</scope>
    <source>
        <strain evidence="8">M17dextr</strain>
    </source>
</reference>
<dbReference type="SUPFAM" id="SSF46894">
    <property type="entry name" value="C-terminal effector domain of the bipartite response regulators"/>
    <property type="match status" value="1"/>
</dbReference>
<keyword evidence="3" id="KW-0238">DNA-binding</keyword>
<evidence type="ECO:0000256" key="3">
    <source>
        <dbReference type="ARBA" id="ARBA00023125"/>
    </source>
</evidence>
<dbReference type="InterPro" id="IPR039420">
    <property type="entry name" value="WalR-like"/>
</dbReference>
<dbReference type="Pfam" id="PF00072">
    <property type="entry name" value="Response_reg"/>
    <property type="match status" value="1"/>
</dbReference>
<evidence type="ECO:0000259" key="7">
    <source>
        <dbReference type="PROSITE" id="PS50110"/>
    </source>
</evidence>
<dbReference type="InterPro" id="IPR001789">
    <property type="entry name" value="Sig_transdc_resp-reg_receiver"/>
</dbReference>
<dbReference type="PRINTS" id="PR00038">
    <property type="entry name" value="HTHLUXR"/>
</dbReference>
<dbReference type="InterPro" id="IPR016032">
    <property type="entry name" value="Sig_transdc_resp-reg_C-effctor"/>
</dbReference>
<feature type="modified residue" description="4-aspartylphosphate" evidence="5">
    <location>
        <position position="58"/>
    </location>
</feature>
<keyword evidence="2" id="KW-0805">Transcription regulation</keyword>
<evidence type="ECO:0000259" key="6">
    <source>
        <dbReference type="PROSITE" id="PS50043"/>
    </source>
</evidence>
<keyword evidence="9" id="KW-1185">Reference proteome</keyword>
<dbReference type="RefSeq" id="WP_349244326.1">
    <property type="nucleotide sequence ID" value="NZ_JASCXX010000007.1"/>
</dbReference>
<dbReference type="InterPro" id="IPR000792">
    <property type="entry name" value="Tscrpt_reg_LuxR_C"/>
</dbReference>
<keyword evidence="1 5" id="KW-0597">Phosphoprotein</keyword>
<evidence type="ECO:0000313" key="9">
    <source>
        <dbReference type="Proteomes" id="UP001431776"/>
    </source>
</evidence>
<dbReference type="CDD" id="cd17535">
    <property type="entry name" value="REC_NarL-like"/>
    <property type="match status" value="1"/>
</dbReference>
<sequence>MAAKGIRIVLADDHAIVRQGLSRAIQQEDDIEVVGQTSRGGDAVELVRTLRPDILITDISMPDLNGVEATRRIIDESPEMKVIALSMHSSRQFVIEMFRAGARGYLLKDCDYDELVAAIRTVAAGRTYVSPSIGDVIVEDLLGGAAVGAPTASSVLTQREREVLQLMAEGRTTRQIALQLHISPKTVEAHRLRIMNKLDIDNVAQLTKYAIQEGLTSPDI</sequence>
<keyword evidence="4" id="KW-0804">Transcription</keyword>
<dbReference type="EMBL" id="JASCXX010000007">
    <property type="protein sequence ID" value="MDI6448916.1"/>
    <property type="molecule type" value="Genomic_DNA"/>
</dbReference>
<evidence type="ECO:0000256" key="1">
    <source>
        <dbReference type="ARBA" id="ARBA00022553"/>
    </source>
</evidence>
<feature type="domain" description="Response regulatory" evidence="7">
    <location>
        <begin position="7"/>
        <end position="123"/>
    </location>
</feature>